<name>A0A5B8MPR2_9CHLO</name>
<protein>
    <recommendedName>
        <fullName evidence="6">Large ribosomal subunit protein uL3c</fullName>
    </recommendedName>
</protein>
<dbReference type="PANTHER" id="PTHR11229">
    <property type="entry name" value="50S RIBOSOMAL PROTEIN L3"/>
    <property type="match status" value="1"/>
</dbReference>
<dbReference type="FunFam" id="3.30.160.810:FF:000001">
    <property type="entry name" value="50S ribosomal protein L3"/>
    <property type="match status" value="1"/>
</dbReference>
<dbReference type="GO" id="GO:1990904">
    <property type="term" value="C:ribonucleoprotein complex"/>
    <property type="evidence" value="ECO:0007669"/>
    <property type="project" value="UniProtKB-KW"/>
</dbReference>
<keyword evidence="5 7" id="KW-0687">Ribonucleoprotein</keyword>
<evidence type="ECO:0000313" key="10">
    <source>
        <dbReference type="EMBL" id="QDZ21585.1"/>
    </source>
</evidence>
<dbReference type="Pfam" id="PF00297">
    <property type="entry name" value="Ribosomal_L3"/>
    <property type="match status" value="1"/>
</dbReference>
<keyword evidence="4 7" id="KW-0689">Ribosomal protein</keyword>
<dbReference type="SUPFAM" id="SSF50447">
    <property type="entry name" value="Translation proteins"/>
    <property type="match status" value="1"/>
</dbReference>
<evidence type="ECO:0000256" key="1">
    <source>
        <dbReference type="ARBA" id="ARBA00006540"/>
    </source>
</evidence>
<dbReference type="STRING" id="1764295.A0A5B8MPR2"/>
<sequence>MERTMARSFVGRAVGSGGARVGARRAQRGRLQVQARAMERGVGLMGTKAGMTSVFSEDGKMTPVTVIGLKDGGCYVTQIKTKETDGYNAVQVGYDVKRETLLTKPELGHLKKNDCPPLRHLTEFKLESIPEGLEVGSELDPTEMFSVGDKVDVAGRSVGKGFAGGIKRHGFSRGLMSHGSKSHREHGTTGPGSTPSRVYPGTKHPGQMGDKRAKVKKLEVMQVEKDMIVVKGSIPGKPGNMMTITKAKGKW</sequence>
<dbReference type="PROSITE" id="PS00474">
    <property type="entry name" value="RIBOSOMAL_L3"/>
    <property type="match status" value="1"/>
</dbReference>
<evidence type="ECO:0000256" key="8">
    <source>
        <dbReference type="SAM" id="MobiDB-lite"/>
    </source>
</evidence>
<keyword evidence="3" id="KW-0694">RNA-binding</keyword>
<keyword evidence="11" id="KW-1185">Reference proteome</keyword>
<dbReference type="EMBL" id="CP031039">
    <property type="protein sequence ID" value="QDZ21585.1"/>
    <property type="molecule type" value="Genomic_DNA"/>
</dbReference>
<comment type="similarity">
    <text evidence="1 7">Belongs to the universal ribosomal protein uL3 family.</text>
</comment>
<evidence type="ECO:0000313" key="9">
    <source>
        <dbReference type="EMBL" id="CAD9719294.1"/>
    </source>
</evidence>
<dbReference type="FunFam" id="2.40.30.10:FF:000065">
    <property type="entry name" value="50S ribosomal protein L3, chloroplastic"/>
    <property type="match status" value="1"/>
</dbReference>
<evidence type="ECO:0000256" key="2">
    <source>
        <dbReference type="ARBA" id="ARBA00022730"/>
    </source>
</evidence>
<reference evidence="9" key="2">
    <citation type="submission" date="2021-01" db="EMBL/GenBank/DDBJ databases">
        <authorList>
            <person name="Corre E."/>
            <person name="Pelletier E."/>
            <person name="Niang G."/>
            <person name="Scheremetjew M."/>
            <person name="Finn R."/>
            <person name="Kale V."/>
            <person name="Holt S."/>
            <person name="Cochrane G."/>
            <person name="Meng A."/>
            <person name="Brown T."/>
            <person name="Cohen L."/>
        </authorList>
    </citation>
    <scope>NUCLEOTIDE SEQUENCE</scope>
    <source>
        <strain evidence="9">CCMP1205</strain>
    </source>
</reference>
<dbReference type="EMBL" id="HBHL01012475">
    <property type="protein sequence ID" value="CAD9719294.1"/>
    <property type="molecule type" value="Transcribed_RNA"/>
</dbReference>
<dbReference type="InterPro" id="IPR019927">
    <property type="entry name" value="Ribosomal_uL3_bac/org-type"/>
</dbReference>
<dbReference type="InterPro" id="IPR019926">
    <property type="entry name" value="Ribosomal_uL3_CS"/>
</dbReference>
<dbReference type="HAMAP" id="MF_01325_B">
    <property type="entry name" value="Ribosomal_uL3_B"/>
    <property type="match status" value="1"/>
</dbReference>
<dbReference type="Proteomes" id="UP000316726">
    <property type="component" value="Chromosome 6"/>
</dbReference>
<evidence type="ECO:0000256" key="6">
    <source>
        <dbReference type="ARBA" id="ARBA00035213"/>
    </source>
</evidence>
<dbReference type="PANTHER" id="PTHR11229:SF16">
    <property type="entry name" value="LARGE RIBOSOMAL SUBUNIT PROTEIN UL3C"/>
    <property type="match status" value="1"/>
</dbReference>
<evidence type="ECO:0000256" key="7">
    <source>
        <dbReference type="RuleBase" id="RU003905"/>
    </source>
</evidence>
<evidence type="ECO:0000256" key="4">
    <source>
        <dbReference type="ARBA" id="ARBA00022980"/>
    </source>
</evidence>
<proteinExistence type="inferred from homology"/>
<dbReference type="GO" id="GO:0019843">
    <property type="term" value="F:rRNA binding"/>
    <property type="evidence" value="ECO:0007669"/>
    <property type="project" value="UniProtKB-KW"/>
</dbReference>
<dbReference type="NCBIfam" id="TIGR03625">
    <property type="entry name" value="L3_bact"/>
    <property type="match status" value="1"/>
</dbReference>
<dbReference type="GO" id="GO:0003735">
    <property type="term" value="F:structural constituent of ribosome"/>
    <property type="evidence" value="ECO:0007669"/>
    <property type="project" value="InterPro"/>
</dbReference>
<dbReference type="InterPro" id="IPR000597">
    <property type="entry name" value="Ribosomal_uL3"/>
</dbReference>
<evidence type="ECO:0000256" key="5">
    <source>
        <dbReference type="ARBA" id="ARBA00023274"/>
    </source>
</evidence>
<gene>
    <name evidence="10" type="ORF">A3770_06p41030</name>
    <name evidence="9" type="ORF">CPRI1469_LOCUS8160</name>
</gene>
<dbReference type="Gene3D" id="2.40.30.10">
    <property type="entry name" value="Translation factors"/>
    <property type="match status" value="1"/>
</dbReference>
<organism evidence="10 11">
    <name type="scientific">Chloropicon primus</name>
    <dbReference type="NCBI Taxonomy" id="1764295"/>
    <lineage>
        <taxon>Eukaryota</taxon>
        <taxon>Viridiplantae</taxon>
        <taxon>Chlorophyta</taxon>
        <taxon>Chloropicophyceae</taxon>
        <taxon>Chloropicales</taxon>
        <taxon>Chloropicaceae</taxon>
        <taxon>Chloropicon</taxon>
    </lineage>
</organism>
<dbReference type="GO" id="GO:0006412">
    <property type="term" value="P:translation"/>
    <property type="evidence" value="ECO:0007669"/>
    <property type="project" value="InterPro"/>
</dbReference>
<feature type="region of interest" description="Disordered" evidence="8">
    <location>
        <begin position="169"/>
        <end position="212"/>
    </location>
</feature>
<dbReference type="Gene3D" id="3.30.160.810">
    <property type="match status" value="1"/>
</dbReference>
<dbReference type="InterPro" id="IPR009000">
    <property type="entry name" value="Transl_B-barrel_sf"/>
</dbReference>
<evidence type="ECO:0000256" key="3">
    <source>
        <dbReference type="ARBA" id="ARBA00022884"/>
    </source>
</evidence>
<reference evidence="10 11" key="1">
    <citation type="submission" date="2018-07" db="EMBL/GenBank/DDBJ databases">
        <title>The complete nuclear genome of the prasinophyte Chloropicon primus (CCMP1205).</title>
        <authorList>
            <person name="Pombert J.-F."/>
            <person name="Otis C."/>
            <person name="Turmel M."/>
            <person name="Lemieux C."/>
        </authorList>
    </citation>
    <scope>NUCLEOTIDE SEQUENCE [LARGE SCALE GENOMIC DNA]</scope>
    <source>
        <strain evidence="10 11">CCMP1205</strain>
    </source>
</reference>
<accession>A0A5B8MPR2</accession>
<dbReference type="AlphaFoldDB" id="A0A5B8MPR2"/>
<dbReference type="OrthoDB" id="274683at2759"/>
<keyword evidence="2" id="KW-0699">rRNA-binding</keyword>
<evidence type="ECO:0000313" key="11">
    <source>
        <dbReference type="Proteomes" id="UP000316726"/>
    </source>
</evidence>
<dbReference type="GO" id="GO:0005840">
    <property type="term" value="C:ribosome"/>
    <property type="evidence" value="ECO:0007669"/>
    <property type="project" value="UniProtKB-KW"/>
</dbReference>